<evidence type="ECO:0000313" key="2">
    <source>
        <dbReference type="EMBL" id="OUP34092.1"/>
    </source>
</evidence>
<feature type="chain" id="PRO_5013096603" evidence="1">
    <location>
        <begin position="20"/>
        <end position="685"/>
    </location>
</feature>
<dbReference type="Pfam" id="PF02065">
    <property type="entry name" value="Melibiase"/>
    <property type="match status" value="1"/>
</dbReference>
<evidence type="ECO:0000256" key="1">
    <source>
        <dbReference type="SAM" id="SignalP"/>
    </source>
</evidence>
<dbReference type="AlphaFoldDB" id="A0A1Y4JXT6"/>
<dbReference type="EMBL" id="NFKE01000006">
    <property type="protein sequence ID" value="OUP34092.1"/>
    <property type="molecule type" value="Genomic_DNA"/>
</dbReference>
<gene>
    <name evidence="2" type="ORF">B5F24_10045</name>
</gene>
<dbReference type="SUPFAM" id="SSF51445">
    <property type="entry name" value="(Trans)glycosidases"/>
    <property type="match status" value="1"/>
</dbReference>
<protein>
    <submittedName>
        <fullName evidence="2">Alpha-galactosidase</fullName>
    </submittedName>
</protein>
<accession>A0A1Y4JXT6</accession>
<dbReference type="Proteomes" id="UP000196587">
    <property type="component" value="Unassembled WGS sequence"/>
</dbReference>
<sequence>MRILLILLAVCCIQPSVSAGNSCYSKWTGDTLIIGNNRIERKFIWNGGNLITYSLSDKCNGKTVLSASATPDFFISKGDKTGLGGDCRVEDIAATDIHPAYQQTIVTFSVGTLDVKRVYRVYDDCPAIACDTYLRGTANSVFGGRETDMADRKNIEFAEDMKSKSVTAILDQLHFKGQHWHVKTVEFWDVTDWNNNLVTERNIIAYRKNNYRGNLFFARNGEDNCGFFFLKEAPCSGVQLAYNGVDFMAEFGKFMVTGLGITEKDIQQDRWIQTYSCVTGVYGEGELQALTALRNYQKNIRRHFRSRDEMIMMNTWGDRSQDTKVNESFCLQELERAAKLGITHFQIDDGWQVGKSPNSAVAKGSFRNIWDNEDYWTPDPVKYPHGLTPIVEKGKELGIEIGLWFNPSVQNDFADWEKDAETLIGLYRKYGIRVFKIDGLTIPTKRAEVNLRNLFDKVLAETGDKVMFNLDATASRRAGYHFFGEYGNIFLENRYTDWGNYYPYWTLRNLWMLAKYVPAEKLQIEFLNKWRNTEKYGNEPFAPKHYSFEYLFATAMAGQPLAWMEASNLPDEAFSVKALIDRYKEVQYDFHQGVILPIGEEPSGRSWTGFQSISDDKSGYLLVYRENNGQNKSWIETWLPAGAKIKCMPVLGNGKAMTTVVGRLGTVEISLPAINDFVMYKYEIK</sequence>
<feature type="signal peptide" evidence="1">
    <location>
        <begin position="1"/>
        <end position="19"/>
    </location>
</feature>
<dbReference type="InterPro" id="IPR017853">
    <property type="entry name" value="GH"/>
</dbReference>
<keyword evidence="1" id="KW-0732">Signal</keyword>
<evidence type="ECO:0000313" key="3">
    <source>
        <dbReference type="Proteomes" id="UP000196587"/>
    </source>
</evidence>
<dbReference type="InterPro" id="IPR013785">
    <property type="entry name" value="Aldolase_TIM"/>
</dbReference>
<dbReference type="RefSeq" id="WP_087412835.1">
    <property type="nucleotide sequence ID" value="NZ_CALIXP010000082.1"/>
</dbReference>
<dbReference type="Gene3D" id="3.20.20.70">
    <property type="entry name" value="Aldolase class I"/>
    <property type="match status" value="1"/>
</dbReference>
<dbReference type="GeneID" id="61676912"/>
<name>A0A1Y4JXT6_9BACE</name>
<reference evidence="3" key="1">
    <citation type="submission" date="2017-04" db="EMBL/GenBank/DDBJ databases">
        <title>Function of individual gut microbiota members based on whole genome sequencing of pure cultures obtained from chicken caecum.</title>
        <authorList>
            <person name="Medvecky M."/>
            <person name="Cejkova D."/>
            <person name="Polansky O."/>
            <person name="Karasova D."/>
            <person name="Kubasova T."/>
            <person name="Cizek A."/>
            <person name="Rychlik I."/>
        </authorList>
    </citation>
    <scope>NUCLEOTIDE SEQUENCE [LARGE SCALE GENOMIC DNA]</scope>
    <source>
        <strain evidence="3">An189</strain>
    </source>
</reference>
<comment type="caution">
    <text evidence="2">The sequence shown here is derived from an EMBL/GenBank/DDBJ whole genome shotgun (WGS) entry which is preliminary data.</text>
</comment>
<proteinExistence type="predicted"/>
<organism evidence="2 3">
    <name type="scientific">Bacteroides clarus</name>
    <dbReference type="NCBI Taxonomy" id="626929"/>
    <lineage>
        <taxon>Bacteria</taxon>
        <taxon>Pseudomonadati</taxon>
        <taxon>Bacteroidota</taxon>
        <taxon>Bacteroidia</taxon>
        <taxon>Bacteroidales</taxon>
        <taxon>Bacteroidaceae</taxon>
        <taxon>Bacteroides</taxon>
    </lineage>
</organism>